<protein>
    <submittedName>
        <fullName evidence="2">Uncharacterized protein</fullName>
    </submittedName>
</protein>
<dbReference type="PANTHER" id="PTHR48474:SF1">
    <property type="entry name" value="DUF1985 DOMAIN-CONTAINING PROTEIN"/>
    <property type="match status" value="1"/>
</dbReference>
<dbReference type="PANTHER" id="PTHR48474">
    <property type="entry name" value="DUF1985 DOMAIN-CONTAINING PROTEIN"/>
    <property type="match status" value="1"/>
</dbReference>
<reference evidence="2 3" key="1">
    <citation type="journal article" date="2021" name="bioRxiv">
        <title>Chromosome-scale and haplotype-resolved genome assembly of a tetraploid potato cultivar.</title>
        <authorList>
            <person name="Sun H."/>
            <person name="Jiao W.-B."/>
            <person name="Krause K."/>
            <person name="Campoy J.A."/>
            <person name="Goel M."/>
            <person name="Folz-Donahue K."/>
            <person name="Kukat C."/>
            <person name="Huettel B."/>
            <person name="Schneeberger K."/>
        </authorList>
    </citation>
    <scope>NUCLEOTIDE SEQUENCE [LARGE SCALE GENOMIC DNA]</scope>
    <source>
        <strain evidence="2">SolTubOtavaFocal</strain>
        <tissue evidence="2">Leaves</tissue>
    </source>
</reference>
<organism evidence="2 3">
    <name type="scientific">Solanum tuberosum</name>
    <name type="common">Potato</name>
    <dbReference type="NCBI Taxonomy" id="4113"/>
    <lineage>
        <taxon>Eukaryota</taxon>
        <taxon>Viridiplantae</taxon>
        <taxon>Streptophyta</taxon>
        <taxon>Embryophyta</taxon>
        <taxon>Tracheophyta</taxon>
        <taxon>Spermatophyta</taxon>
        <taxon>Magnoliopsida</taxon>
        <taxon>eudicotyledons</taxon>
        <taxon>Gunneridae</taxon>
        <taxon>Pentapetalae</taxon>
        <taxon>asterids</taxon>
        <taxon>lamiids</taxon>
        <taxon>Solanales</taxon>
        <taxon>Solanaceae</taxon>
        <taxon>Solanoideae</taxon>
        <taxon>Solaneae</taxon>
        <taxon>Solanum</taxon>
    </lineage>
</organism>
<feature type="region of interest" description="Disordered" evidence="1">
    <location>
        <begin position="1"/>
        <end position="24"/>
    </location>
</feature>
<accession>A0ABQ7W767</accession>
<proteinExistence type="predicted"/>
<keyword evidence="3" id="KW-1185">Reference proteome</keyword>
<evidence type="ECO:0000313" key="2">
    <source>
        <dbReference type="EMBL" id="KAH0776568.1"/>
    </source>
</evidence>
<name>A0ABQ7W767_SOLTU</name>
<dbReference type="Proteomes" id="UP000826656">
    <property type="component" value="Unassembled WGS sequence"/>
</dbReference>
<gene>
    <name evidence="2" type="ORF">KY290_007979</name>
</gene>
<comment type="caution">
    <text evidence="2">The sequence shown here is derived from an EMBL/GenBank/DDBJ whole genome shotgun (WGS) entry which is preliminary data.</text>
</comment>
<sequence length="276" mass="31093">MSSENPDEQVQVQSDEVLLSDPQSDEEFKFSNITPTSRELAVLQLPPEGIENQVEDPIKTTSKDFDIPRASESEVQVWMKELLDFRKETINNLDGIDSKTVEHETINNSNDIGSKTDDNEVVCLNSYVRNLIKVDDVFSAPRPVVSREVIFLSTYQVPQPSIAFDIPQKAVLEVSEEAHELPQVSEEAHEHAEEQFPCPVPIQSVDPMNVTTHSQFELDDHFMLSFNSIKSKIAPQSTTIADQITTTVNQTSIDVQIGTNQERIMYDQTNISNDQT</sequence>
<dbReference type="EMBL" id="JAIVGD010000003">
    <property type="protein sequence ID" value="KAH0776568.1"/>
    <property type="molecule type" value="Genomic_DNA"/>
</dbReference>
<feature type="compositionally biased region" description="Polar residues" evidence="1">
    <location>
        <begin position="1"/>
        <end position="14"/>
    </location>
</feature>
<evidence type="ECO:0000313" key="3">
    <source>
        <dbReference type="Proteomes" id="UP000826656"/>
    </source>
</evidence>
<evidence type="ECO:0000256" key="1">
    <source>
        <dbReference type="SAM" id="MobiDB-lite"/>
    </source>
</evidence>